<name>A0A0P1BT03_9BASI</name>
<protein>
    <submittedName>
        <fullName evidence="1">Uncharacterized protein</fullName>
    </submittedName>
</protein>
<sequence>MFTFHESLSTAKVSTIKQATLRDACLGAPRLAPLPHVSMRQQLPRRLTPCRAQRKHTSNL</sequence>
<dbReference type="EMBL" id="CCYA01000277">
    <property type="protein sequence ID" value="CEH19129.1"/>
    <property type="molecule type" value="Genomic_DNA"/>
</dbReference>
<accession>A0A0P1BT03</accession>
<dbReference type="AlphaFoldDB" id="A0A0P1BT03"/>
<keyword evidence="2" id="KW-1185">Reference proteome</keyword>
<dbReference type="Proteomes" id="UP000054845">
    <property type="component" value="Unassembled WGS sequence"/>
</dbReference>
<evidence type="ECO:0000313" key="1">
    <source>
        <dbReference type="EMBL" id="CEH19129.1"/>
    </source>
</evidence>
<evidence type="ECO:0000313" key="2">
    <source>
        <dbReference type="Proteomes" id="UP000054845"/>
    </source>
</evidence>
<organism evidence="1 2">
    <name type="scientific">Ceraceosorus bombacis</name>
    <dbReference type="NCBI Taxonomy" id="401625"/>
    <lineage>
        <taxon>Eukaryota</taxon>
        <taxon>Fungi</taxon>
        <taxon>Dikarya</taxon>
        <taxon>Basidiomycota</taxon>
        <taxon>Ustilaginomycotina</taxon>
        <taxon>Exobasidiomycetes</taxon>
        <taxon>Ceraceosorales</taxon>
        <taxon>Ceraceosoraceae</taxon>
        <taxon>Ceraceosorus</taxon>
    </lineage>
</organism>
<proteinExistence type="predicted"/>
<reference evidence="1 2" key="1">
    <citation type="submission" date="2014-09" db="EMBL/GenBank/DDBJ databases">
        <authorList>
            <person name="Magalhaes I.L.F."/>
            <person name="Oliveira U."/>
            <person name="Santos F.R."/>
            <person name="Vidigal T.H.D.A."/>
            <person name="Brescovit A.D."/>
            <person name="Santos A.J."/>
        </authorList>
    </citation>
    <scope>NUCLEOTIDE SEQUENCE [LARGE SCALE GENOMIC DNA]</scope>
</reference>